<dbReference type="GO" id="GO:0005634">
    <property type="term" value="C:nucleus"/>
    <property type="evidence" value="ECO:0007669"/>
    <property type="project" value="TreeGrafter"/>
</dbReference>
<name>A0A8S1EVR4_9PELO</name>
<feature type="region of interest" description="Disordered" evidence="6">
    <location>
        <begin position="414"/>
        <end position="438"/>
    </location>
</feature>
<organism evidence="7 8">
    <name type="scientific">Caenorhabditis bovis</name>
    <dbReference type="NCBI Taxonomy" id="2654633"/>
    <lineage>
        <taxon>Eukaryota</taxon>
        <taxon>Metazoa</taxon>
        <taxon>Ecdysozoa</taxon>
        <taxon>Nematoda</taxon>
        <taxon>Chromadorea</taxon>
        <taxon>Rhabditida</taxon>
        <taxon>Rhabditina</taxon>
        <taxon>Rhabditomorpha</taxon>
        <taxon>Rhabditoidea</taxon>
        <taxon>Rhabditidae</taxon>
        <taxon>Peloderinae</taxon>
        <taxon>Caenorhabditis</taxon>
    </lineage>
</organism>
<feature type="compositionally biased region" description="Polar residues" evidence="6">
    <location>
        <begin position="362"/>
        <end position="385"/>
    </location>
</feature>
<reference evidence="7 8" key="1">
    <citation type="submission" date="2020-04" db="EMBL/GenBank/DDBJ databases">
        <authorList>
            <person name="Laetsch R D."/>
            <person name="Stevens L."/>
            <person name="Kumar S."/>
            <person name="Blaxter L. M."/>
        </authorList>
    </citation>
    <scope>NUCLEOTIDE SEQUENCE [LARGE SCALE GENOMIC DNA]</scope>
</reference>
<comment type="similarity">
    <text evidence="1">Belongs to the BORA family.</text>
</comment>
<proteinExistence type="inferred from homology"/>
<evidence type="ECO:0000313" key="7">
    <source>
        <dbReference type="EMBL" id="CAB3405538.1"/>
    </source>
</evidence>
<dbReference type="Proteomes" id="UP000494206">
    <property type="component" value="Unassembled WGS sequence"/>
</dbReference>
<dbReference type="EMBL" id="CADEPM010000004">
    <property type="protein sequence ID" value="CAB3405538.1"/>
    <property type="molecule type" value="Genomic_DNA"/>
</dbReference>
<dbReference type="InterPro" id="IPR023252">
    <property type="entry name" value="Aurora_borealis_protein"/>
</dbReference>
<evidence type="ECO:0000313" key="8">
    <source>
        <dbReference type="Proteomes" id="UP000494206"/>
    </source>
</evidence>
<keyword evidence="5" id="KW-0131">Cell cycle</keyword>
<dbReference type="OrthoDB" id="2187549at2759"/>
<evidence type="ECO:0000256" key="2">
    <source>
        <dbReference type="ARBA" id="ARBA00020055"/>
    </source>
</evidence>
<dbReference type="PANTHER" id="PTHR14728">
    <property type="entry name" value="PROTEIN AURORA BOREALIS"/>
    <property type="match status" value="1"/>
</dbReference>
<dbReference type="PANTHER" id="PTHR14728:SF2">
    <property type="entry name" value="PROTEIN AURORA BOREALIS"/>
    <property type="match status" value="1"/>
</dbReference>
<dbReference type="GO" id="GO:0060236">
    <property type="term" value="P:regulation of mitotic spindle organization"/>
    <property type="evidence" value="ECO:0007669"/>
    <property type="project" value="TreeGrafter"/>
</dbReference>
<feature type="compositionally biased region" description="Polar residues" evidence="6">
    <location>
        <begin position="90"/>
        <end position="109"/>
    </location>
</feature>
<feature type="compositionally biased region" description="Basic and acidic residues" evidence="6">
    <location>
        <begin position="423"/>
        <end position="438"/>
    </location>
</feature>
<evidence type="ECO:0000256" key="6">
    <source>
        <dbReference type="SAM" id="MobiDB-lite"/>
    </source>
</evidence>
<feature type="region of interest" description="Disordered" evidence="6">
    <location>
        <begin position="75"/>
        <end position="109"/>
    </location>
</feature>
<gene>
    <name evidence="7" type="ORF">CBOVIS_LOCUS7723</name>
</gene>
<dbReference type="GO" id="GO:0005737">
    <property type="term" value="C:cytoplasm"/>
    <property type="evidence" value="ECO:0007669"/>
    <property type="project" value="TreeGrafter"/>
</dbReference>
<evidence type="ECO:0000256" key="4">
    <source>
        <dbReference type="ARBA" id="ARBA00022776"/>
    </source>
</evidence>
<dbReference type="GO" id="GO:0019901">
    <property type="term" value="F:protein kinase binding"/>
    <property type="evidence" value="ECO:0007669"/>
    <property type="project" value="TreeGrafter"/>
</dbReference>
<keyword evidence="3" id="KW-0132">Cell division</keyword>
<evidence type="ECO:0000256" key="5">
    <source>
        <dbReference type="ARBA" id="ARBA00023306"/>
    </source>
</evidence>
<protein>
    <recommendedName>
        <fullName evidence="2">Protein aurora borealis</fullName>
    </recommendedName>
</protein>
<dbReference type="GO" id="GO:0007088">
    <property type="term" value="P:regulation of mitotic nuclear division"/>
    <property type="evidence" value="ECO:0007669"/>
    <property type="project" value="TreeGrafter"/>
</dbReference>
<comment type="caution">
    <text evidence="7">The sequence shown here is derived from an EMBL/GenBank/DDBJ whole genome shotgun (WGS) entry which is preliminary data.</text>
</comment>
<feature type="compositionally biased region" description="Polar residues" evidence="6">
    <location>
        <begin position="14"/>
        <end position="40"/>
    </location>
</feature>
<feature type="region of interest" description="Disordered" evidence="6">
    <location>
        <begin position="352"/>
        <end position="394"/>
    </location>
</feature>
<dbReference type="GO" id="GO:0051301">
    <property type="term" value="P:cell division"/>
    <property type="evidence" value="ECO:0007669"/>
    <property type="project" value="UniProtKB-KW"/>
</dbReference>
<dbReference type="AlphaFoldDB" id="A0A8S1EVR4"/>
<evidence type="ECO:0000256" key="1">
    <source>
        <dbReference type="ARBA" id="ARBA00010963"/>
    </source>
</evidence>
<feature type="region of interest" description="Disordered" evidence="6">
    <location>
        <begin position="1"/>
        <end position="43"/>
    </location>
</feature>
<dbReference type="Pfam" id="PF15280">
    <property type="entry name" value="BORA_N"/>
    <property type="match status" value="1"/>
</dbReference>
<sequence>MELNVSSFYDGEDTNQTTKNQLNSTALDNENSDDCSNQQKGKWKLSPIVAEESRRPIFKKQGKTPTTITFKTPLKTQDLNKQEDAGYDSKCTTEGENNDTSCSTPSRNNVNSSMSLATDLSSLIASNSLNPFDSIIINSLHKCVNFSPRVVFSQEGSSSSENQQDEKFQWSVEQLAVLKPAHITEDEIAASYHSPVPELEEKVQEVLNVYWSQNVSYIPSPDGPRYVHLPHRNGNTTTIVYGPEGTVSAIRPQQKQELTPSLSNIVRKREAAKAAYATSSPKQRPIKRNIKTMRTCNSQTEITIPPNADIDLKKILGDEFIHQASDDADAEEIFDVSMSSNFSMRRRLFSSSNDDNEEADASMNSCDDSQRFNDSLSPVPSNNDESIVPDEQKSSQIAINISILNDCMMQSMEQCENSEDNAEDNKENDENRTFHNDRHISYNEYEMLDKSSSSEVTPRHEDLDWTPRRVEVKQSRFRDFMLELSPIVPKIGQNSP</sequence>
<keyword evidence="8" id="KW-1185">Reference proteome</keyword>
<evidence type="ECO:0000256" key="3">
    <source>
        <dbReference type="ARBA" id="ARBA00022618"/>
    </source>
</evidence>
<keyword evidence="4" id="KW-0498">Mitosis</keyword>
<accession>A0A8S1EVR4</accession>